<evidence type="ECO:0000313" key="3">
    <source>
        <dbReference type="Proteomes" id="UP000028990"/>
    </source>
</evidence>
<evidence type="ECO:0000313" key="2">
    <source>
        <dbReference type="EMBL" id="KFO32442.1"/>
    </source>
</evidence>
<reference evidence="2 3" key="1">
    <citation type="submission" date="2013-11" db="EMBL/GenBank/DDBJ databases">
        <title>The Damaraland mole rat (Fukomys damarensis) genome and evolution of African mole rats.</title>
        <authorList>
            <person name="Gladyshev V.N."/>
            <person name="Fang X."/>
        </authorList>
    </citation>
    <scope>NUCLEOTIDE SEQUENCE [LARGE SCALE GENOMIC DNA]</scope>
    <source>
        <tissue evidence="2">Liver</tissue>
    </source>
</reference>
<dbReference type="Proteomes" id="UP000028990">
    <property type="component" value="Unassembled WGS sequence"/>
</dbReference>
<proteinExistence type="predicted"/>
<accession>A0A091DMW7</accession>
<feature type="region of interest" description="Disordered" evidence="1">
    <location>
        <begin position="1"/>
        <end position="36"/>
    </location>
</feature>
<sequence length="81" mass="8978">MATFGGQRSSSSVENTSMKPESREQTPPMFPGGYQAQDRRCLKVFPEDLADGDLYRHEAQEKNSCELSVECIVLGHSQAVN</sequence>
<keyword evidence="3" id="KW-1185">Reference proteome</keyword>
<dbReference type="EMBL" id="KN122164">
    <property type="protein sequence ID" value="KFO32442.1"/>
    <property type="molecule type" value="Genomic_DNA"/>
</dbReference>
<protein>
    <submittedName>
        <fullName evidence="2">Uncharacterized protein</fullName>
    </submittedName>
</protein>
<organism evidence="2 3">
    <name type="scientific">Fukomys damarensis</name>
    <name type="common">Damaraland mole rat</name>
    <name type="synonym">Cryptomys damarensis</name>
    <dbReference type="NCBI Taxonomy" id="885580"/>
    <lineage>
        <taxon>Eukaryota</taxon>
        <taxon>Metazoa</taxon>
        <taxon>Chordata</taxon>
        <taxon>Craniata</taxon>
        <taxon>Vertebrata</taxon>
        <taxon>Euteleostomi</taxon>
        <taxon>Mammalia</taxon>
        <taxon>Eutheria</taxon>
        <taxon>Euarchontoglires</taxon>
        <taxon>Glires</taxon>
        <taxon>Rodentia</taxon>
        <taxon>Hystricomorpha</taxon>
        <taxon>Bathyergidae</taxon>
        <taxon>Fukomys</taxon>
    </lineage>
</organism>
<feature type="compositionally biased region" description="Polar residues" evidence="1">
    <location>
        <begin position="1"/>
        <end position="19"/>
    </location>
</feature>
<dbReference type="AlphaFoldDB" id="A0A091DMW7"/>
<name>A0A091DMW7_FUKDA</name>
<gene>
    <name evidence="2" type="ORF">H920_06141</name>
</gene>
<evidence type="ECO:0000256" key="1">
    <source>
        <dbReference type="SAM" id="MobiDB-lite"/>
    </source>
</evidence>